<reference evidence="20" key="1">
    <citation type="journal article" date="2019" name="Int. J. Syst. Evol. Microbiol.">
        <title>The Global Catalogue of Microorganisms (GCM) 10K type strain sequencing project: providing services to taxonomists for standard genome sequencing and annotation.</title>
        <authorList>
            <consortium name="The Broad Institute Genomics Platform"/>
            <consortium name="The Broad Institute Genome Sequencing Center for Infectious Disease"/>
            <person name="Wu L."/>
            <person name="Ma J."/>
        </authorList>
    </citation>
    <scope>NUCLEOTIDE SEQUENCE [LARGE SCALE GENOMIC DNA]</scope>
    <source>
        <strain evidence="20">JCM 18126</strain>
    </source>
</reference>
<comment type="function">
    <text evidence="14">Member of the two-component regulatory system NreB/NreC involved in the control of dissimilatory nitrate/nitrite reduction in response to oxygen. NreB functions as a direct oxygen sensor histidine kinase which is autophosphorylated, in the absence of oxygen, probably at the conserved histidine residue, and transfers its phosphate group probably to a conserved aspartate residue of NreC. NreB/NreC activates the expression of the nitrate (narGHJI) and nitrite (nir) reductase operons, as well as the putative nitrate transporter gene narT.</text>
</comment>
<dbReference type="EC" id="2.7.13.3" evidence="4"/>
<accession>A0ABP8VDD4</accession>
<dbReference type="InterPro" id="IPR011712">
    <property type="entry name" value="Sig_transdc_His_kin_sub3_dim/P"/>
</dbReference>
<comment type="caution">
    <text evidence="19">The sequence shown here is derived from an EMBL/GenBank/DDBJ whole genome shotgun (WGS) entry which is preliminary data.</text>
</comment>
<dbReference type="SMART" id="SM00387">
    <property type="entry name" value="HATPase_c"/>
    <property type="match status" value="1"/>
</dbReference>
<dbReference type="CDD" id="cd16917">
    <property type="entry name" value="HATPase_UhpB-NarQ-NarX-like"/>
    <property type="match status" value="1"/>
</dbReference>
<evidence type="ECO:0000256" key="7">
    <source>
        <dbReference type="ARBA" id="ARBA00022490"/>
    </source>
</evidence>
<dbReference type="RefSeq" id="WP_345713953.1">
    <property type="nucleotide sequence ID" value="NZ_BAABIL010000678.1"/>
</dbReference>
<evidence type="ECO:0000256" key="9">
    <source>
        <dbReference type="ARBA" id="ARBA00022723"/>
    </source>
</evidence>
<dbReference type="InterPro" id="IPR005467">
    <property type="entry name" value="His_kinase_dom"/>
</dbReference>
<feature type="transmembrane region" description="Helical" evidence="17">
    <location>
        <begin position="119"/>
        <end position="137"/>
    </location>
</feature>
<evidence type="ECO:0000256" key="1">
    <source>
        <dbReference type="ARBA" id="ARBA00000085"/>
    </source>
</evidence>
<keyword evidence="11" id="KW-0408">Iron</keyword>
<evidence type="ECO:0000256" key="14">
    <source>
        <dbReference type="ARBA" id="ARBA00024827"/>
    </source>
</evidence>
<dbReference type="Gene3D" id="1.20.5.1930">
    <property type="match status" value="1"/>
</dbReference>
<evidence type="ECO:0000256" key="2">
    <source>
        <dbReference type="ARBA" id="ARBA00001966"/>
    </source>
</evidence>
<evidence type="ECO:0000256" key="11">
    <source>
        <dbReference type="ARBA" id="ARBA00023004"/>
    </source>
</evidence>
<comment type="subcellular location">
    <subcellularLocation>
        <location evidence="3">Cytoplasm</location>
    </subcellularLocation>
</comment>
<evidence type="ECO:0000313" key="19">
    <source>
        <dbReference type="EMBL" id="GAA4659856.1"/>
    </source>
</evidence>
<feature type="transmembrane region" description="Helical" evidence="17">
    <location>
        <begin position="83"/>
        <end position="107"/>
    </location>
</feature>
<evidence type="ECO:0000256" key="16">
    <source>
        <dbReference type="SAM" id="Coils"/>
    </source>
</evidence>
<evidence type="ECO:0000256" key="13">
    <source>
        <dbReference type="ARBA" id="ARBA00023014"/>
    </source>
</evidence>
<keyword evidence="17" id="KW-0812">Transmembrane</keyword>
<dbReference type="PANTHER" id="PTHR24421">
    <property type="entry name" value="NITRATE/NITRITE SENSOR PROTEIN NARX-RELATED"/>
    <property type="match status" value="1"/>
</dbReference>
<keyword evidence="16" id="KW-0175">Coiled coil</keyword>
<feature type="transmembrane region" description="Helical" evidence="17">
    <location>
        <begin position="149"/>
        <end position="169"/>
    </location>
</feature>
<evidence type="ECO:0000256" key="10">
    <source>
        <dbReference type="ARBA" id="ARBA00022777"/>
    </source>
</evidence>
<keyword evidence="9" id="KW-0479">Metal-binding</keyword>
<keyword evidence="6" id="KW-0004">4Fe-4S</keyword>
<feature type="transmembrane region" description="Helical" evidence="17">
    <location>
        <begin position="51"/>
        <end position="68"/>
    </location>
</feature>
<dbReference type="InterPro" id="IPR017205">
    <property type="entry name" value="Sig_transdc_His_kinase_ChrS"/>
</dbReference>
<keyword evidence="12" id="KW-0902">Two-component regulatory system</keyword>
<feature type="coiled-coil region" evidence="16">
    <location>
        <begin position="174"/>
        <end position="211"/>
    </location>
</feature>
<evidence type="ECO:0000256" key="8">
    <source>
        <dbReference type="ARBA" id="ARBA00022679"/>
    </source>
</evidence>
<feature type="transmembrane region" description="Helical" evidence="17">
    <location>
        <begin position="20"/>
        <end position="39"/>
    </location>
</feature>
<dbReference type="Pfam" id="PF07730">
    <property type="entry name" value="HisKA_3"/>
    <property type="match status" value="1"/>
</dbReference>
<evidence type="ECO:0000256" key="17">
    <source>
        <dbReference type="SAM" id="Phobius"/>
    </source>
</evidence>
<dbReference type="PRINTS" id="PR00344">
    <property type="entry name" value="BCTRLSENSOR"/>
</dbReference>
<proteinExistence type="predicted"/>
<dbReference type="Gene3D" id="3.30.565.10">
    <property type="entry name" value="Histidine kinase-like ATPase, C-terminal domain"/>
    <property type="match status" value="1"/>
</dbReference>
<dbReference type="InterPro" id="IPR004358">
    <property type="entry name" value="Sig_transdc_His_kin-like_C"/>
</dbReference>
<comment type="catalytic activity">
    <reaction evidence="1">
        <text>ATP + protein L-histidine = ADP + protein N-phospho-L-histidine.</text>
        <dbReference type="EC" id="2.7.13.3"/>
    </reaction>
</comment>
<evidence type="ECO:0000256" key="3">
    <source>
        <dbReference type="ARBA" id="ARBA00004496"/>
    </source>
</evidence>
<organism evidence="19 20">
    <name type="scientific">Kineococcus glutinatus</name>
    <dbReference type="NCBI Taxonomy" id="1070872"/>
    <lineage>
        <taxon>Bacteria</taxon>
        <taxon>Bacillati</taxon>
        <taxon>Actinomycetota</taxon>
        <taxon>Actinomycetes</taxon>
        <taxon>Kineosporiales</taxon>
        <taxon>Kineosporiaceae</taxon>
        <taxon>Kineococcus</taxon>
    </lineage>
</organism>
<dbReference type="EMBL" id="BAABIL010000678">
    <property type="protein sequence ID" value="GAA4659856.1"/>
    <property type="molecule type" value="Genomic_DNA"/>
</dbReference>
<dbReference type="PIRSF" id="PIRSF037434">
    <property type="entry name" value="STHK_ChrS"/>
    <property type="match status" value="1"/>
</dbReference>
<keyword evidence="17" id="KW-0472">Membrane</keyword>
<comment type="cofactor">
    <cofactor evidence="2">
        <name>[4Fe-4S] cluster</name>
        <dbReference type="ChEBI" id="CHEBI:49883"/>
    </cofactor>
</comment>
<dbReference type="GO" id="GO:0016301">
    <property type="term" value="F:kinase activity"/>
    <property type="evidence" value="ECO:0007669"/>
    <property type="project" value="UniProtKB-KW"/>
</dbReference>
<name>A0ABP8VDD4_9ACTN</name>
<protein>
    <recommendedName>
        <fullName evidence="5">Oxygen sensor histidine kinase NreB</fullName>
        <ecNumber evidence="4">2.7.13.3</ecNumber>
    </recommendedName>
    <alternativeName>
        <fullName evidence="15">Nitrogen regulation protein B</fullName>
    </alternativeName>
</protein>
<evidence type="ECO:0000256" key="6">
    <source>
        <dbReference type="ARBA" id="ARBA00022485"/>
    </source>
</evidence>
<dbReference type="SUPFAM" id="SSF55874">
    <property type="entry name" value="ATPase domain of HSP90 chaperone/DNA topoisomerase II/histidine kinase"/>
    <property type="match status" value="1"/>
</dbReference>
<dbReference type="PANTHER" id="PTHR24421:SF62">
    <property type="entry name" value="SENSORY TRANSDUCTION HISTIDINE KINASE"/>
    <property type="match status" value="1"/>
</dbReference>
<evidence type="ECO:0000256" key="4">
    <source>
        <dbReference type="ARBA" id="ARBA00012438"/>
    </source>
</evidence>
<keyword evidence="7" id="KW-0963">Cytoplasm</keyword>
<dbReference type="InterPro" id="IPR050482">
    <property type="entry name" value="Sensor_HK_TwoCompSys"/>
</dbReference>
<dbReference type="Pfam" id="PF02518">
    <property type="entry name" value="HATPase_c"/>
    <property type="match status" value="1"/>
</dbReference>
<dbReference type="InterPro" id="IPR036890">
    <property type="entry name" value="HATPase_C_sf"/>
</dbReference>
<evidence type="ECO:0000313" key="20">
    <source>
        <dbReference type="Proteomes" id="UP001501195"/>
    </source>
</evidence>
<dbReference type="Proteomes" id="UP001501195">
    <property type="component" value="Unassembled WGS sequence"/>
</dbReference>
<evidence type="ECO:0000256" key="5">
    <source>
        <dbReference type="ARBA" id="ARBA00017322"/>
    </source>
</evidence>
<keyword evidence="8" id="KW-0808">Transferase</keyword>
<feature type="domain" description="Histidine kinase" evidence="18">
    <location>
        <begin position="323"/>
        <end position="411"/>
    </location>
</feature>
<evidence type="ECO:0000256" key="12">
    <source>
        <dbReference type="ARBA" id="ARBA00023012"/>
    </source>
</evidence>
<gene>
    <name evidence="19" type="ORF">GCM10023225_33410</name>
</gene>
<sequence length="419" mass="44888">MGDEDEVTSPAERWAARLERWQTLLVYPLLVVSAALAAVITEQGWSTWQRWWQLLGVAVLVAALTAWFEHRPRPARVQLTWYALRWALCLVLVLGNPFYGVFAWVGYVDAIRFFPFRRALWGIAATAVLIALSQSAGPPEPSPAKVLGFVLLWAFNAALVTMFSSQGLLAEQRMAERRAAIAELTETNRRLRQAQAENAGLHAQLVAQAREAGVLDERARLAREIHDTIAQGLTGIVAQLQAAESESQGDPQAWRPRVATAVDSARECLAEARRSVGALRPVALDGADLPAALWRLAARAGAPVRVVVTGEPGGLPPAVAEALLRTAQEALSNAARHARGSGVTLTLSGMEDVVTLDVRDDGRGFDPAAVPGRGFGLESMRQRVALVGGSLHVESAPGEGTAVCAQVPVRADARAVGAP</sequence>
<keyword evidence="10 19" id="KW-0418">Kinase</keyword>
<evidence type="ECO:0000259" key="18">
    <source>
        <dbReference type="PROSITE" id="PS50109"/>
    </source>
</evidence>
<evidence type="ECO:0000256" key="15">
    <source>
        <dbReference type="ARBA" id="ARBA00030800"/>
    </source>
</evidence>
<dbReference type="InterPro" id="IPR003594">
    <property type="entry name" value="HATPase_dom"/>
</dbReference>
<dbReference type="PROSITE" id="PS50109">
    <property type="entry name" value="HIS_KIN"/>
    <property type="match status" value="1"/>
</dbReference>
<keyword evidence="17" id="KW-1133">Transmembrane helix</keyword>
<keyword evidence="20" id="KW-1185">Reference proteome</keyword>
<keyword evidence="13" id="KW-0411">Iron-sulfur</keyword>